<dbReference type="InterPro" id="IPR036188">
    <property type="entry name" value="FAD/NAD-bd_sf"/>
</dbReference>
<dbReference type="GO" id="GO:0005739">
    <property type="term" value="C:mitochondrion"/>
    <property type="evidence" value="ECO:0007669"/>
    <property type="project" value="EnsemblFungi"/>
</dbReference>
<dbReference type="Pfam" id="PF00890">
    <property type="entry name" value="FAD_binding_2"/>
    <property type="match status" value="1"/>
</dbReference>
<dbReference type="KEGG" id="ndi:NDAI_0B01200"/>
<dbReference type="EMBL" id="HE580268">
    <property type="protein sequence ID" value="CCD23154.1"/>
    <property type="molecule type" value="Genomic_DNA"/>
</dbReference>
<evidence type="ECO:0000313" key="8">
    <source>
        <dbReference type="EMBL" id="CCD23154.1"/>
    </source>
</evidence>
<accession>G0W5U3</accession>
<dbReference type="AlphaFoldDB" id="G0W5U3"/>
<keyword evidence="2 6" id="KW-0285">Flavoprotein</keyword>
<comment type="function">
    <text evidence="6">Irreversibly catalyzes the reduction of fumarate to succinate.</text>
</comment>
<dbReference type="GO" id="GO:0016156">
    <property type="term" value="F:fumarate reductase (NADH) activity"/>
    <property type="evidence" value="ECO:0007669"/>
    <property type="project" value="UniProtKB-EC"/>
</dbReference>
<feature type="domain" description="FAD-dependent oxidoreductase 2 FAD-binding" evidence="7">
    <location>
        <begin position="39"/>
        <end position="484"/>
    </location>
</feature>
<comment type="catalytic activity">
    <reaction evidence="5 6">
        <text>succinate + NAD(+) = fumarate + NADH + H(+)</text>
        <dbReference type="Rhea" id="RHEA:18281"/>
        <dbReference type="ChEBI" id="CHEBI:15378"/>
        <dbReference type="ChEBI" id="CHEBI:29806"/>
        <dbReference type="ChEBI" id="CHEBI:30031"/>
        <dbReference type="ChEBI" id="CHEBI:57540"/>
        <dbReference type="ChEBI" id="CHEBI:57945"/>
        <dbReference type="EC" id="1.3.1.6"/>
    </reaction>
</comment>
<comment type="similarity">
    <text evidence="1 6">Belongs to the FAD-dependent oxidoreductase 2 family. FRD/SDH subfamily.</text>
</comment>
<evidence type="ECO:0000256" key="4">
    <source>
        <dbReference type="ARBA" id="ARBA00023002"/>
    </source>
</evidence>
<dbReference type="InterPro" id="IPR050315">
    <property type="entry name" value="FAD-oxidoreductase_2"/>
</dbReference>
<dbReference type="OMA" id="LRQWDIQ"/>
<evidence type="ECO:0000313" key="9">
    <source>
        <dbReference type="Proteomes" id="UP000000689"/>
    </source>
</evidence>
<dbReference type="GO" id="GO:0010181">
    <property type="term" value="F:FMN binding"/>
    <property type="evidence" value="ECO:0007669"/>
    <property type="project" value="InterPro"/>
</dbReference>
<dbReference type="SUPFAM" id="SSF51905">
    <property type="entry name" value="FAD/NAD(P)-binding domain"/>
    <property type="match status" value="1"/>
</dbReference>
<dbReference type="Proteomes" id="UP000000689">
    <property type="component" value="Chromosome 2"/>
</dbReference>
<evidence type="ECO:0000256" key="2">
    <source>
        <dbReference type="ARBA" id="ARBA00022630"/>
    </source>
</evidence>
<dbReference type="GO" id="GO:0034975">
    <property type="term" value="P:protein folding in endoplasmic reticulum"/>
    <property type="evidence" value="ECO:0007669"/>
    <property type="project" value="EnsemblFungi"/>
</dbReference>
<dbReference type="FunFam" id="3.90.700.10:FF:000007">
    <property type="entry name" value="NADH-dependent fumarate reductase"/>
    <property type="match status" value="1"/>
</dbReference>
<dbReference type="HOGENOM" id="CLU_011398_4_5_1"/>
<dbReference type="NCBIfam" id="TIGR01813">
    <property type="entry name" value="flavo_cyto_c"/>
    <property type="match status" value="1"/>
</dbReference>
<dbReference type="SUPFAM" id="SSF56425">
    <property type="entry name" value="Succinate dehydrogenase/fumarate reductase flavoprotein, catalytic domain"/>
    <property type="match status" value="1"/>
</dbReference>
<dbReference type="RefSeq" id="XP_003668397.1">
    <property type="nucleotide sequence ID" value="XM_003668349.1"/>
</dbReference>
<organism evidence="8 9">
    <name type="scientific">Naumovozyma dairenensis (strain ATCC 10597 / BCRC 20456 / CBS 421 / NBRC 0211 / NRRL Y-12639)</name>
    <name type="common">Saccharomyces dairenensis</name>
    <dbReference type="NCBI Taxonomy" id="1071378"/>
    <lineage>
        <taxon>Eukaryota</taxon>
        <taxon>Fungi</taxon>
        <taxon>Dikarya</taxon>
        <taxon>Ascomycota</taxon>
        <taxon>Saccharomycotina</taxon>
        <taxon>Saccharomycetes</taxon>
        <taxon>Saccharomycetales</taxon>
        <taxon>Saccharomycetaceae</taxon>
        <taxon>Naumovozyma</taxon>
    </lineage>
</organism>
<dbReference type="PANTHER" id="PTHR43400:SF7">
    <property type="entry name" value="FAD-DEPENDENT OXIDOREDUCTASE 2 FAD BINDING DOMAIN-CONTAINING PROTEIN"/>
    <property type="match status" value="1"/>
</dbReference>
<dbReference type="OrthoDB" id="10254877at2759"/>
<protein>
    <recommendedName>
        <fullName evidence="6">Fumarate reductase</fullName>
        <ecNumber evidence="6">1.3.1.6</ecNumber>
    </recommendedName>
</protein>
<sequence length="504" mass="55171">MLSRTIKRVFVYLAIIALILTIRNTTQNMSSKKLITSPVVIIGSGLAGLTTGNQLVTKHKIPIILLDKASSIGGNSIKASSGINGALTNTQEKFHINDSPAAFYRDTLKSAKGKGVPDLMNKLSRDSKSAISWLQNGFDLKLDLLAQLGGHSFPRTHRSSGKKPPGFEIVSTLSEKLKDIQKQNPKLVQIKLDSKVIGVNVDTKGQVSNVEYTDSDGSVQKIETSNVVFASGGFGFSKEMLQEYAPHLINLPTTNGQQTTGDGQKILQKLGADLIDMNQIQVHPTGFIDPNDRSSNWKFLAAEALRGLGGILINPLNGKRFVNELETRDNVTRAIQTYCPQDENKALLIMSEKVYENYKPNMDFYMFKNLIRKMSVSQCLKEFKLPISEIDFIDDLKLYSSTEAADPFERQSVINTFGSNINHETMIYVGEITPVVHFTMGGARINEKSQVVNKRGEVLAHGLYAAGEVSGGVHGANRLGGSSLLECVVFGRTAADNIASSYKK</sequence>
<dbReference type="Gene3D" id="3.50.50.60">
    <property type="entry name" value="FAD/NAD(P)-binding domain"/>
    <property type="match status" value="1"/>
</dbReference>
<keyword evidence="3 6" id="KW-0274">FAD</keyword>
<dbReference type="InterPro" id="IPR010960">
    <property type="entry name" value="Flavocytochrome_c"/>
</dbReference>
<dbReference type="Gene3D" id="3.90.700.10">
    <property type="entry name" value="Succinate dehydrogenase/fumarate reductase flavoprotein, catalytic domain"/>
    <property type="match status" value="1"/>
</dbReference>
<dbReference type="GO" id="GO:0046443">
    <property type="term" value="P:FAD metabolic process"/>
    <property type="evidence" value="ECO:0007669"/>
    <property type="project" value="EnsemblFungi"/>
</dbReference>
<evidence type="ECO:0000256" key="5">
    <source>
        <dbReference type="ARBA" id="ARBA00050832"/>
    </source>
</evidence>
<comment type="cofactor">
    <cofactor evidence="6">
        <name>FAD</name>
        <dbReference type="ChEBI" id="CHEBI:57692"/>
    </cofactor>
    <text evidence="6">Binds 1 FAD per monomer.</text>
</comment>
<dbReference type="eggNOG" id="KOG2404">
    <property type="taxonomic scope" value="Eukaryota"/>
</dbReference>
<keyword evidence="4 6" id="KW-0560">Oxidoreductase</keyword>
<name>G0W5U3_NAUDC</name>
<dbReference type="STRING" id="1071378.G0W5U3"/>
<dbReference type="EC" id="1.3.1.6" evidence="6"/>
<dbReference type="GO" id="GO:0005783">
    <property type="term" value="C:endoplasmic reticulum"/>
    <property type="evidence" value="ECO:0007669"/>
    <property type="project" value="EnsemblFungi"/>
</dbReference>
<dbReference type="PANTHER" id="PTHR43400">
    <property type="entry name" value="FUMARATE REDUCTASE"/>
    <property type="match status" value="1"/>
</dbReference>
<evidence type="ECO:0000256" key="1">
    <source>
        <dbReference type="ARBA" id="ARBA00008040"/>
    </source>
</evidence>
<dbReference type="InterPro" id="IPR003953">
    <property type="entry name" value="FAD-dep_OxRdtase_2_FAD-bd"/>
</dbReference>
<evidence type="ECO:0000256" key="6">
    <source>
        <dbReference type="RuleBase" id="RU366062"/>
    </source>
</evidence>
<dbReference type="GeneID" id="11497651"/>
<dbReference type="InterPro" id="IPR027477">
    <property type="entry name" value="Succ_DH/fumarate_Rdtase_cat_sf"/>
</dbReference>
<evidence type="ECO:0000259" key="7">
    <source>
        <dbReference type="Pfam" id="PF00890"/>
    </source>
</evidence>
<gene>
    <name evidence="8" type="primary">NDAI0B01200</name>
    <name evidence="8" type="ordered locus">NDAI_0B01200</name>
</gene>
<keyword evidence="9" id="KW-1185">Reference proteome</keyword>
<reference evidence="8 9" key="1">
    <citation type="journal article" date="2011" name="Proc. Natl. Acad. Sci. U.S.A.">
        <title>Evolutionary erosion of yeast sex chromosomes by mating-type switching accidents.</title>
        <authorList>
            <person name="Gordon J.L."/>
            <person name="Armisen D."/>
            <person name="Proux-Wera E."/>
            <person name="Oheigeartaigh S.S."/>
            <person name="Byrne K.P."/>
            <person name="Wolfe K.H."/>
        </authorList>
    </citation>
    <scope>NUCLEOTIDE SEQUENCE [LARGE SCALE GENOMIC DNA]</scope>
    <source>
        <strain evidence="9">ATCC 10597 / BCRC 20456 / CBS 421 / NBRC 0211 / NRRL Y-12639</strain>
    </source>
</reference>
<proteinExistence type="inferred from homology"/>
<evidence type="ECO:0000256" key="3">
    <source>
        <dbReference type="ARBA" id="ARBA00022827"/>
    </source>
</evidence>